<dbReference type="Pfam" id="PF00170">
    <property type="entry name" value="bZIP_1"/>
    <property type="match status" value="1"/>
</dbReference>
<keyword evidence="3" id="KW-0804">Transcription</keyword>
<proteinExistence type="predicted"/>
<evidence type="ECO:0000256" key="6">
    <source>
        <dbReference type="SAM" id="MobiDB-lite"/>
    </source>
</evidence>
<feature type="region of interest" description="Disordered" evidence="6">
    <location>
        <begin position="38"/>
        <end position="81"/>
    </location>
</feature>
<evidence type="ECO:0000256" key="3">
    <source>
        <dbReference type="ARBA" id="ARBA00023163"/>
    </source>
</evidence>
<dbReference type="Proteomes" id="UP000187013">
    <property type="component" value="Unassembled WGS sequence"/>
</dbReference>
<dbReference type="InterPro" id="IPR004827">
    <property type="entry name" value="bZIP"/>
</dbReference>
<protein>
    <recommendedName>
        <fullName evidence="7">BZIP domain-containing protein</fullName>
    </recommendedName>
</protein>
<evidence type="ECO:0000256" key="1">
    <source>
        <dbReference type="ARBA" id="ARBA00004123"/>
    </source>
</evidence>
<comment type="subcellular location">
    <subcellularLocation>
        <location evidence="1">Nucleus</location>
    </subcellularLocation>
</comment>
<keyword evidence="5" id="KW-0175">Coiled coil</keyword>
<comment type="caution">
    <text evidence="8">The sequence shown here is derived from an EMBL/GenBank/DDBJ whole genome shotgun (WGS) entry which is preliminary data.</text>
</comment>
<feature type="region of interest" description="Disordered" evidence="6">
    <location>
        <begin position="411"/>
        <end position="433"/>
    </location>
</feature>
<dbReference type="SMART" id="SM00338">
    <property type="entry name" value="BRLZ"/>
    <property type="match status" value="1"/>
</dbReference>
<dbReference type="InterPro" id="IPR050936">
    <property type="entry name" value="AP-1-like"/>
</dbReference>
<evidence type="ECO:0000256" key="5">
    <source>
        <dbReference type="SAM" id="Coils"/>
    </source>
</evidence>
<dbReference type="Gene3D" id="1.20.5.170">
    <property type="match status" value="1"/>
</dbReference>
<dbReference type="GO" id="GO:0001228">
    <property type="term" value="F:DNA-binding transcription activator activity, RNA polymerase II-specific"/>
    <property type="evidence" value="ECO:0007669"/>
    <property type="project" value="TreeGrafter"/>
</dbReference>
<dbReference type="InterPro" id="IPR018287">
    <property type="entry name" value="Hap4_TF_heteromerisation"/>
</dbReference>
<dbReference type="Pfam" id="PF10297">
    <property type="entry name" value="Hap4_Hap_bind"/>
    <property type="match status" value="1"/>
</dbReference>
<accession>A0A1Q3AIR3</accession>
<organism evidence="8 9">
    <name type="scientific">Zygosaccharomyces rouxii</name>
    <dbReference type="NCBI Taxonomy" id="4956"/>
    <lineage>
        <taxon>Eukaryota</taxon>
        <taxon>Fungi</taxon>
        <taxon>Dikarya</taxon>
        <taxon>Ascomycota</taxon>
        <taxon>Saccharomycotina</taxon>
        <taxon>Saccharomycetes</taxon>
        <taxon>Saccharomycetales</taxon>
        <taxon>Saccharomycetaceae</taxon>
        <taxon>Zygosaccharomyces</taxon>
    </lineage>
</organism>
<evidence type="ECO:0000259" key="7">
    <source>
        <dbReference type="PROSITE" id="PS50217"/>
    </source>
</evidence>
<dbReference type="AlphaFoldDB" id="A0A1Q3AIR3"/>
<name>A0A1Q3AIR3_ZYGRO</name>
<dbReference type="EMBL" id="BDGX01000048">
    <property type="protein sequence ID" value="GAV55540.1"/>
    <property type="molecule type" value="Genomic_DNA"/>
</dbReference>
<dbReference type="PROSITE" id="PS00036">
    <property type="entry name" value="BZIP_BASIC"/>
    <property type="match status" value="1"/>
</dbReference>
<feature type="domain" description="BZIP" evidence="7">
    <location>
        <begin position="64"/>
        <end position="127"/>
    </location>
</feature>
<feature type="coiled-coil region" evidence="5">
    <location>
        <begin position="82"/>
        <end position="137"/>
    </location>
</feature>
<keyword evidence="2" id="KW-0805">Transcription regulation</keyword>
<dbReference type="CDD" id="cd14688">
    <property type="entry name" value="bZIP_YAP"/>
    <property type="match status" value="1"/>
</dbReference>
<dbReference type="PANTHER" id="PTHR40621:SF7">
    <property type="entry name" value="BZIP DOMAIN-CONTAINING PROTEIN"/>
    <property type="match status" value="1"/>
</dbReference>
<dbReference type="GO" id="GO:0000976">
    <property type="term" value="F:transcription cis-regulatory region binding"/>
    <property type="evidence" value="ECO:0007669"/>
    <property type="project" value="InterPro"/>
</dbReference>
<keyword evidence="4" id="KW-0539">Nucleus</keyword>
<evidence type="ECO:0000256" key="2">
    <source>
        <dbReference type="ARBA" id="ARBA00023015"/>
    </source>
</evidence>
<feature type="compositionally biased region" description="Basic and acidic residues" evidence="6">
    <location>
        <begin position="66"/>
        <end position="81"/>
    </location>
</feature>
<evidence type="ECO:0000256" key="4">
    <source>
        <dbReference type="ARBA" id="ARBA00023242"/>
    </source>
</evidence>
<evidence type="ECO:0000313" key="8">
    <source>
        <dbReference type="EMBL" id="GAV55540.1"/>
    </source>
</evidence>
<sequence length="433" mass="48390">MDIDKSDTALVKFPKLQPKDSLDEELAISKVHLSKNWKLPPRLKPGRKSQVKLRGSDEDECSTPEEETKKKKQNRDAQRAYRERRANRLQELESTVNALQKTMQGWKRRCKDLENELQDVKEDNLSLKRQLDKKRSNLCNICLKEPCTCHDEPATFFQDPFLQNMIKSFKPMKAVNLKKRKVSSSKSSESATPQPNIGPSISDGCGFCSDTTACVCKDLEEGNAEQRELSQQRRLEEPVTATLGHCSSEKKGHCENCADIDKSCLTTESVPLPAETTQKPKGSKWEPGSCAQCQVDPASKVFCKSVCNSASIMAAVEVGDNKDDCSSNIASEPGSCSRCQNDLQRKEFCETVFSNGERQSNTKCEDNNDLIPVGHAYQKIRDYMNAGKFGNIHSNPSLPPMRQIASGIKMRGREVESKSVDDALRDMDKNALG</sequence>
<evidence type="ECO:0000313" key="9">
    <source>
        <dbReference type="Proteomes" id="UP000187013"/>
    </source>
</evidence>
<dbReference type="OrthoDB" id="2285533at2759"/>
<dbReference type="InterPro" id="IPR046347">
    <property type="entry name" value="bZIP_sf"/>
</dbReference>
<dbReference type="SUPFAM" id="SSF57959">
    <property type="entry name" value="Leucine zipper domain"/>
    <property type="match status" value="1"/>
</dbReference>
<gene>
    <name evidence="8" type="ORF">ZYGR_0AV01720</name>
</gene>
<dbReference type="PANTHER" id="PTHR40621">
    <property type="entry name" value="TRANSCRIPTION FACTOR KAPC-RELATED"/>
    <property type="match status" value="1"/>
</dbReference>
<dbReference type="GO" id="GO:0090575">
    <property type="term" value="C:RNA polymerase II transcription regulator complex"/>
    <property type="evidence" value="ECO:0007669"/>
    <property type="project" value="TreeGrafter"/>
</dbReference>
<dbReference type="PROSITE" id="PS50217">
    <property type="entry name" value="BZIP"/>
    <property type="match status" value="1"/>
</dbReference>
<reference evidence="8 9" key="1">
    <citation type="submission" date="2016-08" db="EMBL/GenBank/DDBJ databases">
        <title>Draft genome sequence of allopolyploid Zygosaccharomyces rouxii.</title>
        <authorList>
            <person name="Watanabe J."/>
            <person name="Uehara K."/>
            <person name="Mogi Y."/>
            <person name="Tsukioka Y."/>
        </authorList>
    </citation>
    <scope>NUCLEOTIDE SEQUENCE [LARGE SCALE GENOMIC DNA]</scope>
    <source>
        <strain evidence="8 9">NBRC 110957</strain>
    </source>
</reference>